<evidence type="ECO:0000313" key="2">
    <source>
        <dbReference type="Proteomes" id="UP000054047"/>
    </source>
</evidence>
<proteinExistence type="predicted"/>
<gene>
    <name evidence="1" type="ORF">ANCDUO_04407</name>
</gene>
<protein>
    <submittedName>
        <fullName evidence="1">Uncharacterized protein</fullName>
    </submittedName>
</protein>
<dbReference type="OrthoDB" id="415411at2759"/>
<keyword evidence="2" id="KW-1185">Reference proteome</keyword>
<reference evidence="1 2" key="1">
    <citation type="submission" date="2013-12" db="EMBL/GenBank/DDBJ databases">
        <title>Draft genome of the parsitic nematode Ancylostoma duodenale.</title>
        <authorList>
            <person name="Mitreva M."/>
        </authorList>
    </citation>
    <scope>NUCLEOTIDE SEQUENCE [LARGE SCALE GENOMIC DNA]</scope>
    <source>
        <strain evidence="1 2">Zhejiang</strain>
    </source>
</reference>
<dbReference type="Pfam" id="PF01663">
    <property type="entry name" value="Phosphodiest"/>
    <property type="match status" value="1"/>
</dbReference>
<organism evidence="1 2">
    <name type="scientific">Ancylostoma duodenale</name>
    <dbReference type="NCBI Taxonomy" id="51022"/>
    <lineage>
        <taxon>Eukaryota</taxon>
        <taxon>Metazoa</taxon>
        <taxon>Ecdysozoa</taxon>
        <taxon>Nematoda</taxon>
        <taxon>Chromadorea</taxon>
        <taxon>Rhabditida</taxon>
        <taxon>Rhabditina</taxon>
        <taxon>Rhabditomorpha</taxon>
        <taxon>Strongyloidea</taxon>
        <taxon>Ancylostomatidae</taxon>
        <taxon>Ancylostomatinae</taxon>
        <taxon>Ancylostoma</taxon>
    </lineage>
</organism>
<dbReference type="PANTHER" id="PTHR10151:SF114">
    <property type="entry name" value="ECTONUCLEOTIDE PYROPHOSPHATASE_PHOSPHODIESTERASE C27A7.3"/>
    <property type="match status" value="1"/>
</dbReference>
<dbReference type="Proteomes" id="UP000054047">
    <property type="component" value="Unassembled WGS sequence"/>
</dbReference>
<sequence>MSALTCNGTDQVRVFTKATVPVRFHYSESKRIGDYIIVGQRDTNIYSTAKEVNLKKKGAHGFDYIQPEMHTIMFARGPSFKEKVVLPPYLTVEYMNLWTSFLATLIELYDAKNNEQLLSSECTFHLTNRSDSCKRFNISEQEQYQTLSAFPGRVLAHECSLIVPWKPNFIRGMDSIESTENNK</sequence>
<dbReference type="InterPro" id="IPR002591">
    <property type="entry name" value="Phosphodiest/P_Trfase"/>
</dbReference>
<name>A0A0C2D6M7_9BILA</name>
<dbReference type="InterPro" id="IPR017850">
    <property type="entry name" value="Alkaline_phosphatase_core_sf"/>
</dbReference>
<dbReference type="GO" id="GO:0055120">
    <property type="term" value="C:striated muscle dense body"/>
    <property type="evidence" value="ECO:0007669"/>
    <property type="project" value="TreeGrafter"/>
</dbReference>
<dbReference type="PANTHER" id="PTHR10151">
    <property type="entry name" value="ECTONUCLEOTIDE PYROPHOSPHATASE/PHOSPHODIESTERASE"/>
    <property type="match status" value="1"/>
</dbReference>
<dbReference type="GO" id="GO:0016529">
    <property type="term" value="C:sarcoplasmic reticulum"/>
    <property type="evidence" value="ECO:0007669"/>
    <property type="project" value="TreeGrafter"/>
</dbReference>
<dbReference type="Gene3D" id="3.40.720.10">
    <property type="entry name" value="Alkaline Phosphatase, subunit A"/>
    <property type="match status" value="1"/>
</dbReference>
<dbReference type="GO" id="GO:0031674">
    <property type="term" value="C:I band"/>
    <property type="evidence" value="ECO:0007669"/>
    <property type="project" value="TreeGrafter"/>
</dbReference>
<accession>A0A0C2D6M7</accession>
<dbReference type="SUPFAM" id="SSF53649">
    <property type="entry name" value="Alkaline phosphatase-like"/>
    <property type="match status" value="1"/>
</dbReference>
<dbReference type="AlphaFoldDB" id="A0A0C2D6M7"/>
<dbReference type="EMBL" id="KN727627">
    <property type="protein sequence ID" value="KIH65273.1"/>
    <property type="molecule type" value="Genomic_DNA"/>
</dbReference>
<evidence type="ECO:0000313" key="1">
    <source>
        <dbReference type="EMBL" id="KIH65273.1"/>
    </source>
</evidence>